<dbReference type="GO" id="GO:1901336">
    <property type="term" value="P:lactone biosynthetic process"/>
    <property type="evidence" value="ECO:0007669"/>
    <property type="project" value="UniProtKB-ARBA"/>
</dbReference>
<dbReference type="SUPFAM" id="SSF47336">
    <property type="entry name" value="ACP-like"/>
    <property type="match status" value="1"/>
</dbReference>
<dbReference type="SMART" id="SM00822">
    <property type="entry name" value="PKS_KR"/>
    <property type="match status" value="1"/>
</dbReference>
<dbReference type="SUPFAM" id="SSF51735">
    <property type="entry name" value="NAD(P)-binding Rossmann-fold domains"/>
    <property type="match status" value="2"/>
</dbReference>
<dbReference type="SMART" id="SM00829">
    <property type="entry name" value="PKS_ER"/>
    <property type="match status" value="1"/>
</dbReference>
<keyword evidence="6" id="KW-0012">Acyltransferase</keyword>
<dbReference type="Pfam" id="PF08240">
    <property type="entry name" value="ADH_N"/>
    <property type="match status" value="1"/>
</dbReference>
<dbReference type="InterPro" id="IPR049552">
    <property type="entry name" value="PKS_DH_N"/>
</dbReference>
<dbReference type="InterPro" id="IPR016035">
    <property type="entry name" value="Acyl_Trfase/lysoPLipase"/>
</dbReference>
<dbReference type="InterPro" id="IPR014030">
    <property type="entry name" value="Ketoacyl_synth_N"/>
</dbReference>
<keyword evidence="3" id="KW-0808">Transferase</keyword>
<dbReference type="InterPro" id="IPR042104">
    <property type="entry name" value="PKS_dehydratase_sf"/>
</dbReference>
<protein>
    <submittedName>
        <fullName evidence="11">Reducing type I polyketide synthase</fullName>
    </submittedName>
</protein>
<proteinExistence type="predicted"/>
<feature type="domain" description="Carrier" evidence="8">
    <location>
        <begin position="2476"/>
        <end position="2553"/>
    </location>
</feature>
<dbReference type="GO" id="GO:0016491">
    <property type="term" value="F:oxidoreductase activity"/>
    <property type="evidence" value="ECO:0007669"/>
    <property type="project" value="UniProtKB-KW"/>
</dbReference>
<dbReference type="InterPro" id="IPR056501">
    <property type="entry name" value="NAD-bd_HRPKS_sdrA"/>
</dbReference>
<keyword evidence="1" id="KW-0596">Phosphopantetheine</keyword>
<keyword evidence="4" id="KW-0560">Oxidoreductase</keyword>
<dbReference type="GO" id="GO:0044550">
    <property type="term" value="P:secondary metabolite biosynthetic process"/>
    <property type="evidence" value="ECO:0007669"/>
    <property type="project" value="TreeGrafter"/>
</dbReference>
<dbReference type="CDD" id="cd05195">
    <property type="entry name" value="enoyl_red"/>
    <property type="match status" value="1"/>
</dbReference>
<evidence type="ECO:0000259" key="9">
    <source>
        <dbReference type="PROSITE" id="PS52004"/>
    </source>
</evidence>
<dbReference type="Pfam" id="PF00698">
    <property type="entry name" value="Acyl_transf_1"/>
    <property type="match status" value="1"/>
</dbReference>
<dbReference type="InterPro" id="IPR018201">
    <property type="entry name" value="Ketoacyl_synth_AS"/>
</dbReference>
<dbReference type="Pfam" id="PF23114">
    <property type="entry name" value="NAD-bd_HRPKS_sdrA"/>
    <property type="match status" value="1"/>
</dbReference>
<dbReference type="InterPro" id="IPR020843">
    <property type="entry name" value="ER"/>
</dbReference>
<dbReference type="InterPro" id="IPR049900">
    <property type="entry name" value="PKS_mFAS_DH"/>
</dbReference>
<feature type="region of interest" description="N-terminal hotdog fold" evidence="7">
    <location>
        <begin position="983"/>
        <end position="1116"/>
    </location>
</feature>
<dbReference type="Pfam" id="PF00550">
    <property type="entry name" value="PP-binding"/>
    <property type="match status" value="1"/>
</dbReference>
<feature type="domain" description="Ketosynthase family 3 (KS3)" evidence="9">
    <location>
        <begin position="9"/>
        <end position="437"/>
    </location>
</feature>
<dbReference type="GO" id="GO:0031177">
    <property type="term" value="F:phosphopantetheine binding"/>
    <property type="evidence" value="ECO:0007669"/>
    <property type="project" value="InterPro"/>
</dbReference>
<dbReference type="Pfam" id="PF14765">
    <property type="entry name" value="PS-DH"/>
    <property type="match status" value="1"/>
</dbReference>
<dbReference type="Gene3D" id="3.30.70.3290">
    <property type="match status" value="1"/>
</dbReference>
<dbReference type="FunFam" id="3.40.50.720:FF:000209">
    <property type="entry name" value="Polyketide synthase Pks12"/>
    <property type="match status" value="1"/>
</dbReference>
<organism evidence="11 12">
    <name type="scientific">Dendryphion nanum</name>
    <dbReference type="NCBI Taxonomy" id="256645"/>
    <lineage>
        <taxon>Eukaryota</taxon>
        <taxon>Fungi</taxon>
        <taxon>Dikarya</taxon>
        <taxon>Ascomycota</taxon>
        <taxon>Pezizomycotina</taxon>
        <taxon>Dothideomycetes</taxon>
        <taxon>Pleosporomycetidae</taxon>
        <taxon>Pleosporales</taxon>
        <taxon>Torulaceae</taxon>
        <taxon>Dendryphion</taxon>
    </lineage>
</organism>
<dbReference type="Gene3D" id="3.40.366.10">
    <property type="entry name" value="Malonyl-Coenzyme A Acyl Carrier Protein, domain 2"/>
    <property type="match status" value="1"/>
</dbReference>
<dbReference type="InterPro" id="IPR036291">
    <property type="entry name" value="NAD(P)-bd_dom_sf"/>
</dbReference>
<dbReference type="Pfam" id="PF21089">
    <property type="entry name" value="PKS_DH_N"/>
    <property type="match status" value="1"/>
</dbReference>
<evidence type="ECO:0000256" key="5">
    <source>
        <dbReference type="ARBA" id="ARBA00023268"/>
    </source>
</evidence>
<dbReference type="EMBL" id="JAGMWT010000004">
    <property type="protein sequence ID" value="KAH7130061.1"/>
    <property type="molecule type" value="Genomic_DNA"/>
</dbReference>
<evidence type="ECO:0000256" key="1">
    <source>
        <dbReference type="ARBA" id="ARBA00022450"/>
    </source>
</evidence>
<dbReference type="Gene3D" id="3.40.50.720">
    <property type="entry name" value="NAD(P)-binding Rossmann-like Domain"/>
    <property type="match status" value="1"/>
</dbReference>
<evidence type="ECO:0000256" key="4">
    <source>
        <dbReference type="ARBA" id="ARBA00023002"/>
    </source>
</evidence>
<dbReference type="Gene3D" id="3.90.180.10">
    <property type="entry name" value="Medium-chain alcohol dehydrogenases, catalytic domain"/>
    <property type="match status" value="1"/>
</dbReference>
<dbReference type="InterPro" id="IPR020806">
    <property type="entry name" value="PKS_PP-bd"/>
</dbReference>
<dbReference type="InterPro" id="IPR011032">
    <property type="entry name" value="GroES-like_sf"/>
</dbReference>
<dbReference type="SUPFAM" id="SSF52151">
    <property type="entry name" value="FabD/lysophospholipase-like"/>
    <property type="match status" value="1"/>
</dbReference>
<dbReference type="InterPro" id="IPR016039">
    <property type="entry name" value="Thiolase-like"/>
</dbReference>
<evidence type="ECO:0000256" key="2">
    <source>
        <dbReference type="ARBA" id="ARBA00022553"/>
    </source>
</evidence>
<dbReference type="InterPro" id="IPR016036">
    <property type="entry name" value="Malonyl_transacylase_ACP-bd"/>
</dbReference>
<dbReference type="InterPro" id="IPR020841">
    <property type="entry name" value="PKS_Beta-ketoAc_synthase_dom"/>
</dbReference>
<dbReference type="InterPro" id="IPR013154">
    <property type="entry name" value="ADH-like_N"/>
</dbReference>
<sequence length="2560" mass="282176">MQRSSRTTREPVAVVGFAFQFPQGAIDEEVLWEKLMNKECTSTEFPKDRLNIEAFHCPDVSSQGTIRPKQAHFLRDDVRNFDAQFFGIPPAEAACLDPQQRGLLETTYHAIENAGIRRSDIAGSNTSVHVGSFCNDYMTFILRDEQQIPTYNATGCSQTLLSNRISWAFDLRGTSLTIDTACSSGLVALDLACQEIWAGRSSMAICAGSNIIFSPENLITLSNMNFLSPDGKCFSFDHRGNGYARGEGFASLVLKPLSKALEDGDTIRSLIRSTGSNQDGHTAGGITQPSKAAQKRLIAETYQVAGLDLSDTRLFEAHGTGTAVGDPIEAAAIGETFRRFRSDHDPLFVGAGKSNFGHLEGASGLLGVIKTILAIERGVIPPNTNFEKLNANIDDSFFHLKFPTQQAPWPQTASGIRRASVNSFGYGGTNAHVVLDDVSSYMQHHGLTGNHCVITAPSSTDFVKSHVQAARDHVPVCIDETDLLPPEMPRLLVFSAFDEQGIERQLAAHGESLARLGDDVLDDYAYALACRRDAHTWKAFCLLTTTNSASIQEKPLTLSLSAKPSRGAQTNPTLCFVFTGQGAQWHGMGQQLLDCSIFRDSLVRSQHQLERLGWTSSLISILTESSLAPLLDRAQYSQVATTCVQIALVDVFRWLRLSPSVVVGHSSGEIAAAYCAGYLDHSSAMKVSYYRGLLSSSLEDDVSDSHSMAAVGLSVEDARAGIAEFEQTQKDGPGPFGCFTISCINSPRSITISGPVDPLKKFTQYLAAKGTFARLLKVKVGYHSSQMAHIASRYAELMGVLRPESSLHLPKTTMVSSVTGSIIDQHRVCHPDYWVRNMISTVNFFAAIQYCCKKRSNQDMKSLDRSHTEQICVDAWLEIGPHSALQGPIKQIVHSTGPQTPILYTSALVRNVSALRSLLNAIGYLWQENVRIDMRKSTSLFCGLGHTPHIPPSLPAYPFNHSVTYWEESQVNIDFRLREHPCHELVGTRFGDLRSKAEAQWRFRIQVKNMPWVQDHKIQESIVYPAAGSIAMVIEATKQLLGSSKLTAMELKDVEFSAPIRISSEHDTQIVLTLSAKRPSQTADAEYSFRAFSTSSKAGRETLVCSGIIRGQFGDSPSDFDKEHQALEDLQSSFLNAKMKCTDIIDDQLYESMSAIGLEYGPAFQALANISYGVEGHALATCLPLPAGISRMMSSEFTVHPSRLDGLFQLAFAAMTGSDTIRGMVPTRIRRLYIPVTGFGHRNERRETAHCQAIQATERNAYFSISLFDDATLELKAYVEELELTTLSGQSEERKHLEDAPSVCHQLQWKPDLETMSTNEISAYCQSHKSGLADLQWIEVLHSLILSYITLALQAMRIREEAFGSSTIAPPMKDYALWLFGKVDIYAMVDPRKLGDLLDTLPSNPVTDACVTIGQNLPAILSGDIHISELLPQDLDIMRLIQGLNTEIGTSTDSLATYIDCLTHKHPNLQFCEIGARFGTMATSVLDCHADAVTARRCAGYTIADVDESHLKYIRQQMSGKQQVNFRIIKENQKLRAEDFDPQSFDIITINVTGDEPPYSQEFAESILTLLKPNGKLIVREAPHTNLLWGFLLGLTSTSFLSELHLPNFAAPFFSHVPLRQSPVLDIIPHWNATVYSNQGSHDPDLLPDSPIIIVDHDSALQRSISTHLCKTMGNSNSSNILSLSDAAAFPGKDCYEFIILVELEKPLLSDVRKEEFTALKEILLNAKSVLWVKKTNDIPDYALSEGLLRVSRHENEKTAAVSLSLEAQNQHPGSAASRIHLVFKQMRQGWSVSRDEYEPEYRELNGVLHIPRVVEARENDKHIFSSMEKPLVRQSIGNKQLRLALGTLGALDTLEFVQDDLAKTHLPEDQVEIEVRAIGVNFKDLMGLLGRVSAKDLGSEWAGVVTAVGRSVKNVKPGDRIVAAYVDAFRTHARAPWEVVHRIPDDVSFEAAASIPTAFRTAYFCLYNLARLQRNESILIHRASGGTGQAAIQLAQMIGATIYVTVGSKAKKQLLIDRYGLPEQHILHSRSTSFGSAIKRLTNGRGVDVVLNSLSGELLQTSWDIVAPFGRFIEIGLGDAYARQQLPMFNFSKGVSFMSFNLTTFMTPEFFAMHIPLMKSVWNLLTEKKILPPYPLQVFPVEEIEGAFRLLNSGDSSGKIVVGMAKTSIVPTVSPYISTFQFDPKATYVITGGLGGIGLKIAQWLCSRGAMNLILVSRSGLQQNPKARELISALTASGIRVECPAIDITDKHSMETYFTECQRRMPPIKGCIQSAMVLRDATLVNMTVDDWHQALAPKVKGTWNIHQCLPTMDFFILLSSVVGVGGNRGQANYAAGNTFEDEFARWRTTKHHSKTVSLDLGFVVDAGVTAENDALVSSFLRRRIVRPNRLVEIFAIFDRICDPAVPITTAEQSQIITGLKLPSETISERAEVPPEMMSPLFRICHQIYADTALLSPGASRQSFRTLFTTAKSAEESASITSAALRAKLAQVLGLQVEEVEPHRPLSQYGMDSLVALEIQSWIRREVEAEVAIFEVLGESTVESLSKVVVANSKLAGVTQ</sequence>
<evidence type="ECO:0000313" key="12">
    <source>
        <dbReference type="Proteomes" id="UP000700596"/>
    </source>
</evidence>
<feature type="active site" description="Proton donor; for dehydratase activity" evidence="7">
    <location>
        <position position="1205"/>
    </location>
</feature>
<dbReference type="Pfam" id="PF02801">
    <property type="entry name" value="Ketoacyl-synt_C"/>
    <property type="match status" value="1"/>
</dbReference>
<name>A0A9P9E4Z1_9PLEO</name>
<dbReference type="SUPFAM" id="SSF53335">
    <property type="entry name" value="S-adenosyl-L-methionine-dependent methyltransferases"/>
    <property type="match status" value="1"/>
</dbReference>
<dbReference type="Proteomes" id="UP000700596">
    <property type="component" value="Unassembled WGS sequence"/>
</dbReference>
<gene>
    <name evidence="11" type="ORF">B0J11DRAFT_522342</name>
</gene>
<dbReference type="Pfam" id="PF00109">
    <property type="entry name" value="ketoacyl-synt"/>
    <property type="match status" value="1"/>
</dbReference>
<dbReference type="SMART" id="SM00827">
    <property type="entry name" value="PKS_AT"/>
    <property type="match status" value="1"/>
</dbReference>
<evidence type="ECO:0000313" key="11">
    <source>
        <dbReference type="EMBL" id="KAH7130061.1"/>
    </source>
</evidence>
<keyword evidence="2" id="KW-0597">Phosphoprotein</keyword>
<dbReference type="InterPro" id="IPR029063">
    <property type="entry name" value="SAM-dependent_MTases_sf"/>
</dbReference>
<dbReference type="InterPro" id="IPR050091">
    <property type="entry name" value="PKS_NRPS_Biosynth_Enz"/>
</dbReference>
<evidence type="ECO:0000256" key="3">
    <source>
        <dbReference type="ARBA" id="ARBA00022679"/>
    </source>
</evidence>
<dbReference type="SUPFAM" id="SSF50129">
    <property type="entry name" value="GroES-like"/>
    <property type="match status" value="1"/>
</dbReference>
<dbReference type="InterPro" id="IPR049551">
    <property type="entry name" value="PKS_DH_C"/>
</dbReference>
<dbReference type="Gene3D" id="1.10.1200.10">
    <property type="entry name" value="ACP-like"/>
    <property type="match status" value="1"/>
</dbReference>
<dbReference type="PANTHER" id="PTHR43775">
    <property type="entry name" value="FATTY ACID SYNTHASE"/>
    <property type="match status" value="1"/>
</dbReference>
<dbReference type="Pfam" id="PF13602">
    <property type="entry name" value="ADH_zinc_N_2"/>
    <property type="match status" value="1"/>
</dbReference>
<dbReference type="InterPro" id="IPR032821">
    <property type="entry name" value="PKS_assoc"/>
</dbReference>
<dbReference type="PROSITE" id="PS00606">
    <property type="entry name" value="KS3_1"/>
    <property type="match status" value="1"/>
</dbReference>
<dbReference type="InterPro" id="IPR014043">
    <property type="entry name" value="Acyl_transferase_dom"/>
</dbReference>
<dbReference type="InterPro" id="IPR001227">
    <property type="entry name" value="Ac_transferase_dom_sf"/>
</dbReference>
<dbReference type="Gene3D" id="3.40.50.150">
    <property type="entry name" value="Vaccinia Virus protein VP39"/>
    <property type="match status" value="1"/>
</dbReference>
<keyword evidence="12" id="KW-1185">Reference proteome</keyword>
<feature type="active site" description="Proton acceptor; for dehydratase activity" evidence="7">
    <location>
        <position position="1016"/>
    </location>
</feature>
<dbReference type="SUPFAM" id="SSF55048">
    <property type="entry name" value="Probable ACP-binding domain of malonyl-CoA ACP transacylase"/>
    <property type="match status" value="1"/>
</dbReference>
<dbReference type="InterPro" id="IPR009081">
    <property type="entry name" value="PP-bd_ACP"/>
</dbReference>
<feature type="domain" description="PKS/mFAS DH" evidence="10">
    <location>
        <begin position="983"/>
        <end position="1293"/>
    </location>
</feature>
<dbReference type="PROSITE" id="PS52004">
    <property type="entry name" value="KS3_2"/>
    <property type="match status" value="1"/>
</dbReference>
<feature type="region of interest" description="C-terminal hotdog fold" evidence="7">
    <location>
        <begin position="1139"/>
        <end position="1293"/>
    </location>
</feature>
<evidence type="ECO:0000259" key="10">
    <source>
        <dbReference type="PROSITE" id="PS52019"/>
    </source>
</evidence>
<dbReference type="InterPro" id="IPR020807">
    <property type="entry name" value="PKS_DH"/>
</dbReference>
<reference evidence="11" key="1">
    <citation type="journal article" date="2021" name="Nat. Commun.">
        <title>Genetic determinants of endophytism in the Arabidopsis root mycobiome.</title>
        <authorList>
            <person name="Mesny F."/>
            <person name="Miyauchi S."/>
            <person name="Thiergart T."/>
            <person name="Pickel B."/>
            <person name="Atanasova L."/>
            <person name="Karlsson M."/>
            <person name="Huettel B."/>
            <person name="Barry K.W."/>
            <person name="Haridas S."/>
            <person name="Chen C."/>
            <person name="Bauer D."/>
            <person name="Andreopoulos W."/>
            <person name="Pangilinan J."/>
            <person name="LaButti K."/>
            <person name="Riley R."/>
            <person name="Lipzen A."/>
            <person name="Clum A."/>
            <person name="Drula E."/>
            <person name="Henrissat B."/>
            <person name="Kohler A."/>
            <person name="Grigoriev I.V."/>
            <person name="Martin F.M."/>
            <person name="Hacquard S."/>
        </authorList>
    </citation>
    <scope>NUCLEOTIDE SEQUENCE</scope>
    <source>
        <strain evidence="11">MPI-CAGE-CH-0243</strain>
    </source>
</reference>
<dbReference type="CDD" id="cd02440">
    <property type="entry name" value="AdoMet_MTases"/>
    <property type="match status" value="1"/>
</dbReference>
<dbReference type="Pfam" id="PF16197">
    <property type="entry name" value="KAsynt_C_assoc"/>
    <property type="match status" value="1"/>
</dbReference>
<evidence type="ECO:0000256" key="6">
    <source>
        <dbReference type="ARBA" id="ARBA00023315"/>
    </source>
</evidence>
<dbReference type="InterPro" id="IPR014031">
    <property type="entry name" value="Ketoacyl_synth_C"/>
</dbReference>
<dbReference type="SMART" id="SM00825">
    <property type="entry name" value="PKS_KS"/>
    <property type="match status" value="1"/>
</dbReference>
<dbReference type="PROSITE" id="PS50075">
    <property type="entry name" value="CARRIER"/>
    <property type="match status" value="1"/>
</dbReference>
<dbReference type="InterPro" id="IPR057326">
    <property type="entry name" value="KR_dom"/>
</dbReference>
<dbReference type="SUPFAM" id="SSF53901">
    <property type="entry name" value="Thiolase-like"/>
    <property type="match status" value="1"/>
</dbReference>
<dbReference type="SMART" id="SM00826">
    <property type="entry name" value="PKS_DH"/>
    <property type="match status" value="1"/>
</dbReference>
<dbReference type="InterPro" id="IPR036736">
    <property type="entry name" value="ACP-like_sf"/>
</dbReference>
<dbReference type="Pfam" id="PF08659">
    <property type="entry name" value="KR"/>
    <property type="match status" value="1"/>
</dbReference>
<dbReference type="GO" id="GO:0006633">
    <property type="term" value="P:fatty acid biosynthetic process"/>
    <property type="evidence" value="ECO:0007669"/>
    <property type="project" value="InterPro"/>
</dbReference>
<dbReference type="InterPro" id="IPR013968">
    <property type="entry name" value="PKS_KR"/>
</dbReference>
<dbReference type="SMART" id="SM00823">
    <property type="entry name" value="PKS_PP"/>
    <property type="match status" value="1"/>
</dbReference>
<dbReference type="GO" id="GO:0004315">
    <property type="term" value="F:3-oxoacyl-[acyl-carrier-protein] synthase activity"/>
    <property type="evidence" value="ECO:0007669"/>
    <property type="project" value="InterPro"/>
</dbReference>
<evidence type="ECO:0000259" key="8">
    <source>
        <dbReference type="PROSITE" id="PS50075"/>
    </source>
</evidence>
<dbReference type="PANTHER" id="PTHR43775:SF29">
    <property type="entry name" value="ASPERFURANONE POLYKETIDE SYNTHASE AFOG-RELATED"/>
    <property type="match status" value="1"/>
</dbReference>
<dbReference type="OrthoDB" id="329835at2759"/>
<evidence type="ECO:0000256" key="7">
    <source>
        <dbReference type="PROSITE-ProRule" id="PRU01363"/>
    </source>
</evidence>
<dbReference type="PROSITE" id="PS52019">
    <property type="entry name" value="PKS_MFAS_DH"/>
    <property type="match status" value="1"/>
</dbReference>
<dbReference type="Gene3D" id="3.40.47.10">
    <property type="match status" value="1"/>
</dbReference>
<dbReference type="Gene3D" id="3.10.129.110">
    <property type="entry name" value="Polyketide synthase dehydratase"/>
    <property type="match status" value="1"/>
</dbReference>
<dbReference type="CDD" id="cd00833">
    <property type="entry name" value="PKS"/>
    <property type="match status" value="1"/>
</dbReference>
<accession>A0A9P9E4Z1</accession>
<keyword evidence="5" id="KW-0511">Multifunctional enzyme</keyword>
<comment type="caution">
    <text evidence="11">The sequence shown here is derived from an EMBL/GenBank/DDBJ whole genome shotgun (WGS) entry which is preliminary data.</text>
</comment>
<dbReference type="GO" id="GO:0004312">
    <property type="term" value="F:fatty acid synthase activity"/>
    <property type="evidence" value="ECO:0007669"/>
    <property type="project" value="TreeGrafter"/>
</dbReference>